<dbReference type="InterPro" id="IPR029001">
    <property type="entry name" value="ITPase-like_fam"/>
</dbReference>
<dbReference type="EC" id="3.6.1.-" evidence="4"/>
<dbReference type="SUPFAM" id="SSF52972">
    <property type="entry name" value="ITPase-like"/>
    <property type="match status" value="1"/>
</dbReference>
<sequence length="214" mass="23543">MSSPSIENRSAVVLASGNRHKCREFGGLLPNWGIKEAQPFTCEENAATYLGNALLKAQAVRKAQKNDWILADDSGLEVLALGRRPGIHSARYGLSPERSSISSAEQNALLLEELGDVSDRRARFICCLVLLNPKGKLYAVQACVNGLITTEPRSRQEEPFGYDPIFELPPDSAYAGQSFAELDGSLKQNLSHRFLACRELQALMASQFPFPFQT</sequence>
<dbReference type="RefSeq" id="WP_326927741.1">
    <property type="nucleotide sequence ID" value="NZ_CP123443.1"/>
</dbReference>
<evidence type="ECO:0000256" key="2">
    <source>
        <dbReference type="ARBA" id="ARBA00022801"/>
    </source>
</evidence>
<name>A0ABY8MHY8_9SPIO</name>
<dbReference type="Gene3D" id="3.90.950.10">
    <property type="match status" value="1"/>
</dbReference>
<keyword evidence="5" id="KW-1185">Reference proteome</keyword>
<dbReference type="GO" id="GO:0016787">
    <property type="term" value="F:hydrolase activity"/>
    <property type="evidence" value="ECO:0007669"/>
    <property type="project" value="UniProtKB-KW"/>
</dbReference>
<keyword evidence="3" id="KW-0546">Nucleotide metabolism</keyword>
<organism evidence="4 5">
    <name type="scientific">Candidatus Haliotispira prima</name>
    <dbReference type="NCBI Taxonomy" id="3034016"/>
    <lineage>
        <taxon>Bacteria</taxon>
        <taxon>Pseudomonadati</taxon>
        <taxon>Spirochaetota</taxon>
        <taxon>Spirochaetia</taxon>
        <taxon>Spirochaetales</taxon>
        <taxon>Spirochaetaceae</taxon>
        <taxon>Candidatus Haliotispira</taxon>
    </lineage>
</organism>
<evidence type="ECO:0000313" key="4">
    <source>
        <dbReference type="EMBL" id="WGK69556.1"/>
    </source>
</evidence>
<evidence type="ECO:0000256" key="3">
    <source>
        <dbReference type="ARBA" id="ARBA00023080"/>
    </source>
</evidence>
<keyword evidence="2 4" id="KW-0378">Hydrolase</keyword>
<comment type="similarity">
    <text evidence="1">Belongs to the HAM1 NTPase family.</text>
</comment>
<dbReference type="CDD" id="cd00515">
    <property type="entry name" value="HAM1"/>
    <property type="match status" value="1"/>
</dbReference>
<evidence type="ECO:0000256" key="1">
    <source>
        <dbReference type="ARBA" id="ARBA00008023"/>
    </source>
</evidence>
<proteinExistence type="inferred from homology"/>
<dbReference type="PANTHER" id="PTHR11067">
    <property type="entry name" value="INOSINE TRIPHOSPHATE PYROPHOSPHATASE/HAM1 PROTEIN"/>
    <property type="match status" value="1"/>
</dbReference>
<gene>
    <name evidence="4" type="ORF">P0082_01460</name>
</gene>
<protein>
    <submittedName>
        <fullName evidence="4">Non-canonical purine NTP pyrophosphatase</fullName>
        <ecNumber evidence="4">3.6.1.-</ecNumber>
    </submittedName>
</protein>
<evidence type="ECO:0000313" key="5">
    <source>
        <dbReference type="Proteomes" id="UP001228690"/>
    </source>
</evidence>
<dbReference type="EMBL" id="CP123443">
    <property type="protein sequence ID" value="WGK69556.1"/>
    <property type="molecule type" value="Genomic_DNA"/>
</dbReference>
<dbReference type="PANTHER" id="PTHR11067:SF9">
    <property type="entry name" value="INOSINE TRIPHOSPHATE PYROPHOSPHATASE"/>
    <property type="match status" value="1"/>
</dbReference>
<reference evidence="4 5" key="1">
    <citation type="submission" date="2023-04" db="EMBL/GenBank/DDBJ databases">
        <title>Spirochaete genome identified in red abalone sample constitutes a novel genus.</title>
        <authorList>
            <person name="Sharma S.P."/>
            <person name="Purcell C.M."/>
            <person name="Hyde J.R."/>
            <person name="Severin A.J."/>
        </authorList>
    </citation>
    <scope>NUCLEOTIDE SEQUENCE [LARGE SCALE GENOMIC DNA]</scope>
    <source>
        <strain evidence="4 5">SP-2023</strain>
    </source>
</reference>
<dbReference type="InterPro" id="IPR002637">
    <property type="entry name" value="RdgB/HAM1"/>
</dbReference>
<dbReference type="Proteomes" id="UP001228690">
    <property type="component" value="Chromosome"/>
</dbReference>
<accession>A0ABY8MHY8</accession>
<dbReference type="Pfam" id="PF01725">
    <property type="entry name" value="Ham1p_like"/>
    <property type="match status" value="1"/>
</dbReference>